<gene>
    <name evidence="2" type="ordered locus">Gura_0991</name>
</gene>
<feature type="signal peptide" evidence="1">
    <location>
        <begin position="1"/>
        <end position="23"/>
    </location>
</feature>
<dbReference type="AlphaFoldDB" id="A5GB43"/>
<dbReference type="STRING" id="351605.Gura_0991"/>
<evidence type="ECO:0000313" key="3">
    <source>
        <dbReference type="Proteomes" id="UP000006695"/>
    </source>
</evidence>
<keyword evidence="1" id="KW-0732">Signal</keyword>
<dbReference type="HOGENOM" id="CLU_682884_0_0_7"/>
<evidence type="ECO:0000256" key="1">
    <source>
        <dbReference type="SAM" id="SignalP"/>
    </source>
</evidence>
<name>A5GB43_GEOUR</name>
<evidence type="ECO:0008006" key="4">
    <source>
        <dbReference type="Google" id="ProtNLM"/>
    </source>
</evidence>
<dbReference type="KEGG" id="gur:Gura_0991"/>
<reference evidence="2 3" key="1">
    <citation type="submission" date="2007-05" db="EMBL/GenBank/DDBJ databases">
        <title>Complete sequence of Geobacter uraniireducens Rf4.</title>
        <authorList>
            <consortium name="US DOE Joint Genome Institute"/>
            <person name="Copeland A."/>
            <person name="Lucas S."/>
            <person name="Lapidus A."/>
            <person name="Barry K."/>
            <person name="Detter J.C."/>
            <person name="Glavina del Rio T."/>
            <person name="Hammon N."/>
            <person name="Israni S."/>
            <person name="Dalin E."/>
            <person name="Tice H."/>
            <person name="Pitluck S."/>
            <person name="Chertkov O."/>
            <person name="Brettin T."/>
            <person name="Bruce D."/>
            <person name="Han C."/>
            <person name="Schmutz J."/>
            <person name="Larimer F."/>
            <person name="Land M."/>
            <person name="Hauser L."/>
            <person name="Kyrpides N."/>
            <person name="Mikhailova N."/>
            <person name="Shelobolina E."/>
            <person name="Aklujkar M."/>
            <person name="Lovley D."/>
            <person name="Richardson P."/>
        </authorList>
    </citation>
    <scope>NUCLEOTIDE SEQUENCE [LARGE SCALE GENOMIC DNA]</scope>
    <source>
        <strain evidence="2 3">Rf4</strain>
    </source>
</reference>
<accession>A5GB43</accession>
<dbReference type="Proteomes" id="UP000006695">
    <property type="component" value="Chromosome"/>
</dbReference>
<keyword evidence="3" id="KW-1185">Reference proteome</keyword>
<dbReference type="SUPFAM" id="SSF56935">
    <property type="entry name" value="Porins"/>
    <property type="match status" value="1"/>
</dbReference>
<protein>
    <recommendedName>
        <fullName evidence="4">Porin</fullName>
    </recommendedName>
</protein>
<dbReference type="OrthoDB" id="238539at2"/>
<sequence>MGIKGVLRLLLFVFLLSATSGWAADIHGKSSTQLLWFNDFYNGRQIELGEYLQFSVTKLDKDGKFNIYGYGRGTQDLTNGEGLNGRLYYLYGDYRDLFDKLDVKLGRQFVNLSAGTTIIDGGQADLKNIGPVAFTVLGGRDVVFGIDGELSRDGNYALGMAAYLTGFRKTDLDVSWFRKWDEGDVSRDIVGGSFKQYLLDSVKLYSNARYDLTSEVFNEVLAGIKYFPTANLVLTGEWFQSYPTFDTTSIYSVFAVNRYQEGVVRADYTINENIAVNAGYSRQDYGEDGTADVYEAGCTLRPINTLTIGLAYDRHEGYGGHLDGGTFDVTWDATKELMLAGGLTVDAYNRDFFPTVSGDEIAQKYWLGAKYRMGRNMAASLRIEDDVNVTYNSNVQGRFVFDYSF</sequence>
<evidence type="ECO:0000313" key="2">
    <source>
        <dbReference type="EMBL" id="ABQ25197.1"/>
    </source>
</evidence>
<proteinExistence type="predicted"/>
<dbReference type="RefSeq" id="WP_011937921.1">
    <property type="nucleotide sequence ID" value="NC_009483.1"/>
</dbReference>
<dbReference type="EMBL" id="CP000698">
    <property type="protein sequence ID" value="ABQ25197.1"/>
    <property type="molecule type" value="Genomic_DNA"/>
</dbReference>
<feature type="chain" id="PRO_5002683468" description="Porin" evidence="1">
    <location>
        <begin position="24"/>
        <end position="405"/>
    </location>
</feature>
<organism evidence="2 3">
    <name type="scientific">Geotalea uraniireducens (strain Rf4)</name>
    <name type="common">Geobacter uraniireducens</name>
    <dbReference type="NCBI Taxonomy" id="351605"/>
    <lineage>
        <taxon>Bacteria</taxon>
        <taxon>Pseudomonadati</taxon>
        <taxon>Thermodesulfobacteriota</taxon>
        <taxon>Desulfuromonadia</taxon>
        <taxon>Geobacterales</taxon>
        <taxon>Geobacteraceae</taxon>
        <taxon>Geotalea</taxon>
    </lineage>
</organism>